<evidence type="ECO:0000313" key="2">
    <source>
        <dbReference type="EMBL" id="SCL23300.1"/>
    </source>
</evidence>
<organism evidence="2 3">
    <name type="scientific">Micromonospora rhizosphaerae</name>
    <dbReference type="NCBI Taxonomy" id="568872"/>
    <lineage>
        <taxon>Bacteria</taxon>
        <taxon>Bacillati</taxon>
        <taxon>Actinomycetota</taxon>
        <taxon>Actinomycetes</taxon>
        <taxon>Micromonosporales</taxon>
        <taxon>Micromonosporaceae</taxon>
        <taxon>Micromonospora</taxon>
    </lineage>
</organism>
<dbReference type="Gene3D" id="3.30.70.100">
    <property type="match status" value="1"/>
</dbReference>
<proteinExistence type="predicted"/>
<dbReference type="RefSeq" id="WP_176731680.1">
    <property type="nucleotide sequence ID" value="NZ_FMHV01000002.1"/>
</dbReference>
<dbReference type="SUPFAM" id="SSF54909">
    <property type="entry name" value="Dimeric alpha+beta barrel"/>
    <property type="match status" value="1"/>
</dbReference>
<dbReference type="AlphaFoldDB" id="A0A1C6S1U0"/>
<dbReference type="STRING" id="568872.GA0070624_2711"/>
<dbReference type="Proteomes" id="UP000199413">
    <property type="component" value="Unassembled WGS sequence"/>
</dbReference>
<feature type="domain" description="NIPSNAP" evidence="1">
    <location>
        <begin position="4"/>
        <end position="100"/>
    </location>
</feature>
<accession>A0A1C6S1U0</accession>
<dbReference type="InterPro" id="IPR012577">
    <property type="entry name" value="NIPSNAP"/>
</dbReference>
<dbReference type="EMBL" id="FMHV01000002">
    <property type="protein sequence ID" value="SCL23300.1"/>
    <property type="molecule type" value="Genomic_DNA"/>
</dbReference>
<dbReference type="InterPro" id="IPR011008">
    <property type="entry name" value="Dimeric_a/b-barrel"/>
</dbReference>
<name>A0A1C6S1U0_9ACTN</name>
<reference evidence="3" key="1">
    <citation type="submission" date="2016-06" db="EMBL/GenBank/DDBJ databases">
        <authorList>
            <person name="Varghese N."/>
            <person name="Submissions Spin"/>
        </authorList>
    </citation>
    <scope>NUCLEOTIDE SEQUENCE [LARGE SCALE GENOMIC DNA]</scope>
    <source>
        <strain evidence="3">DSM 45431</strain>
    </source>
</reference>
<protein>
    <submittedName>
        <fullName evidence="2">NIPSNAP protein</fullName>
    </submittedName>
</protein>
<evidence type="ECO:0000259" key="1">
    <source>
        <dbReference type="Pfam" id="PF07978"/>
    </source>
</evidence>
<evidence type="ECO:0000313" key="3">
    <source>
        <dbReference type="Proteomes" id="UP000199413"/>
    </source>
</evidence>
<dbReference type="Pfam" id="PF07978">
    <property type="entry name" value="NIPSNAP"/>
    <property type="match status" value="1"/>
</dbReference>
<keyword evidence="3" id="KW-1185">Reference proteome</keyword>
<gene>
    <name evidence="2" type="ORF">GA0070624_2711</name>
</gene>
<sequence>MTVVELRQYTLHSGQRDVLIDLFDQEFVESQEAVGMQIIGQFRDVNDPDRFVWLRAFPDMDSRAAALTAFYLEGPVWKAHGPAANATMVDSSNALLLRPVRAGSGFPPPIGPRPPLGATETPDSRVVATLYYRDAAVDDEFVRFFDDHVAPVMAELGAHPLACLETEPAPNTFPRLPVRTGENVFVWFARLGSPAHHRAYLDGLARSERWNEEVLPELLTRLASAPQQLTLAPTARSQLH</sequence>